<dbReference type="PANTHER" id="PTHR33116:SF86">
    <property type="entry name" value="REVERSE TRANSCRIPTASE DOMAIN-CONTAINING PROTEIN"/>
    <property type="match status" value="1"/>
</dbReference>
<reference evidence="2" key="1">
    <citation type="submission" date="2018-11" db="EMBL/GenBank/DDBJ databases">
        <authorList>
            <person name="Grassa J C."/>
        </authorList>
    </citation>
    <scope>NUCLEOTIDE SEQUENCE [LARGE SCALE GENOMIC DNA]</scope>
</reference>
<keyword evidence="3" id="KW-1185">Reference proteome</keyword>
<evidence type="ECO:0000313" key="2">
    <source>
        <dbReference type="EnsemblPlants" id="cds.evm.model.03.1686"/>
    </source>
</evidence>
<dbReference type="Gramene" id="evm.model.03.1686">
    <property type="protein sequence ID" value="cds.evm.model.03.1686"/>
    <property type="gene ID" value="evm.TU.03.1686"/>
</dbReference>
<dbReference type="EMBL" id="UZAU01000330">
    <property type="status" value="NOT_ANNOTATED_CDS"/>
    <property type="molecule type" value="Genomic_DNA"/>
</dbReference>
<reference evidence="2" key="2">
    <citation type="submission" date="2021-03" db="UniProtKB">
        <authorList>
            <consortium name="EnsemblPlants"/>
        </authorList>
    </citation>
    <scope>IDENTIFICATION</scope>
</reference>
<dbReference type="Pfam" id="PF00078">
    <property type="entry name" value="RVT_1"/>
    <property type="match status" value="1"/>
</dbReference>
<dbReference type="InterPro" id="IPR000477">
    <property type="entry name" value="RT_dom"/>
</dbReference>
<dbReference type="PANTHER" id="PTHR33116">
    <property type="entry name" value="REVERSE TRANSCRIPTASE ZINC-BINDING DOMAIN-CONTAINING PROTEIN-RELATED-RELATED"/>
    <property type="match status" value="1"/>
</dbReference>
<organism evidence="2 3">
    <name type="scientific">Cannabis sativa</name>
    <name type="common">Hemp</name>
    <name type="synonym">Marijuana</name>
    <dbReference type="NCBI Taxonomy" id="3483"/>
    <lineage>
        <taxon>Eukaryota</taxon>
        <taxon>Viridiplantae</taxon>
        <taxon>Streptophyta</taxon>
        <taxon>Embryophyta</taxon>
        <taxon>Tracheophyta</taxon>
        <taxon>Spermatophyta</taxon>
        <taxon>Magnoliopsida</taxon>
        <taxon>eudicotyledons</taxon>
        <taxon>Gunneridae</taxon>
        <taxon>Pentapetalae</taxon>
        <taxon>rosids</taxon>
        <taxon>fabids</taxon>
        <taxon>Rosales</taxon>
        <taxon>Cannabaceae</taxon>
        <taxon>Cannabis</taxon>
    </lineage>
</organism>
<feature type="domain" description="Reverse transcriptase" evidence="1">
    <location>
        <begin position="175"/>
        <end position="365"/>
    </location>
</feature>
<sequence>MKIGDRFGGPWLIFDDTNFVLSASEREGSSGKYPFIPFLSSLVDARLLINMPIQDDKFTWDSHCSGRNHVKLALDKGLSNVELLNLFLRAAFCSTQTCWMRDDRSRLVVAHAWKSVVHPWASVRVFKKLGATRVSLLNWRRSQMEVLFLAPSNEEIRITLFAMDNHKAPEPYGMKKGKEGFFAIKIDLMKANDRLSWRFIDHVLSCYGIPQKFHNWVSQCFTTTTLNICLNAGQVGTIKPSCDLCQGDPLSPYLFIWAVEVLSRLLKEALGKSIIKGIKLSRGDPIISRIYFTDDLILVGKANLNEAKGYWQCLERFCDWSGQRVNKLKISIFFSKNTSNGMKRGIKEVLGIDTPEGNIKYLGLPLFKSRQKNADFSFILENLTSKLQWWKAKTLSKAGRATLIKSVGLSLPLHAMQTTKLSNRLATRVDGLVRAFWWGFEKGNHGLHLQAWDKLCLPKFPWGALGSGKPDK</sequence>
<dbReference type="Proteomes" id="UP000596661">
    <property type="component" value="Chromosome 3"/>
</dbReference>
<dbReference type="AlphaFoldDB" id="A0A803P6A2"/>
<evidence type="ECO:0000259" key="1">
    <source>
        <dbReference type="Pfam" id="PF00078"/>
    </source>
</evidence>
<proteinExistence type="predicted"/>
<evidence type="ECO:0000313" key="3">
    <source>
        <dbReference type="Proteomes" id="UP000596661"/>
    </source>
</evidence>
<dbReference type="EnsemblPlants" id="evm.model.03.1686">
    <property type="protein sequence ID" value="cds.evm.model.03.1686"/>
    <property type="gene ID" value="evm.TU.03.1686"/>
</dbReference>
<protein>
    <recommendedName>
        <fullName evidence="1">Reverse transcriptase domain-containing protein</fullName>
    </recommendedName>
</protein>
<accession>A0A803P6A2</accession>
<name>A0A803P6A2_CANSA</name>